<feature type="compositionally biased region" description="Acidic residues" evidence="1">
    <location>
        <begin position="94"/>
        <end position="104"/>
    </location>
</feature>
<evidence type="ECO:0000313" key="2">
    <source>
        <dbReference type="EMBL" id="WCF59070.1"/>
    </source>
</evidence>
<sequence length="104" mass="12056">MPAYNVTTEFEMTDGRVLSCEYVLSVTPGRYSGPWEDCYPDESDAGEPTYFIDGEEVDYKEFPKGLDVIADKLYEAGDGEYNYNQSEIERDYEPDYEPDCDYDY</sequence>
<evidence type="ECO:0000313" key="3">
    <source>
        <dbReference type="Proteomes" id="UP001221250"/>
    </source>
</evidence>
<organism evidence="2 3">
    <name type="scientific">Pseudomonas phage UF_RH1</name>
    <dbReference type="NCBI Taxonomy" id="3020045"/>
    <lineage>
        <taxon>Viruses</taxon>
        <taxon>Duplodnaviria</taxon>
        <taxon>Heunggongvirae</taxon>
        <taxon>Uroviricota</taxon>
        <taxon>Caudoviricetes</taxon>
        <taxon>Jondennisvirinae</taxon>
        <taxon>Septimatrevirus</taxon>
        <taxon>Septimatrevirus UFRH1</taxon>
    </lineage>
</organism>
<reference evidence="2 3" key="1">
    <citation type="submission" date="2023-01" db="EMBL/GenBank/DDBJ databases">
        <title>Complete Genome Sequencing of the Novel Pseudomonas phage UF_RH1.</title>
        <authorList>
            <person name="Hashemi Shahraki A."/>
            <person name="Vahed M."/>
            <person name="Mirsaeidi M."/>
        </authorList>
    </citation>
    <scope>NUCLEOTIDE SEQUENCE [LARGE SCALE GENOMIC DNA]</scope>
    <source>
        <strain evidence="2 3">UF_RH1</strain>
    </source>
</reference>
<gene>
    <name evidence="2" type="ORF">UFRH1_44</name>
</gene>
<evidence type="ECO:0000256" key="1">
    <source>
        <dbReference type="SAM" id="MobiDB-lite"/>
    </source>
</evidence>
<protein>
    <submittedName>
        <fullName evidence="2">Uncharacterized protein</fullName>
    </submittedName>
</protein>
<feature type="region of interest" description="Disordered" evidence="1">
    <location>
        <begin position="85"/>
        <end position="104"/>
    </location>
</feature>
<proteinExistence type="predicted"/>
<accession>A0AAE9X6N6</accession>
<name>A0AAE9X6N6_9CAUD</name>
<dbReference type="EMBL" id="OQ259603">
    <property type="protein sequence ID" value="WCF59070.1"/>
    <property type="molecule type" value="Genomic_DNA"/>
</dbReference>
<keyword evidence="3" id="KW-1185">Reference proteome</keyword>
<dbReference type="Proteomes" id="UP001221250">
    <property type="component" value="Segment"/>
</dbReference>